<name>A0ACC0ZGD4_9ROSI</name>
<reference evidence="2" key="1">
    <citation type="journal article" date="2023" name="G3 (Bethesda)">
        <title>Genome assembly and association tests identify interacting loci associated with vigor, precocity, and sex in interspecific pistachio rootstocks.</title>
        <authorList>
            <person name="Palmer W."/>
            <person name="Jacygrad E."/>
            <person name="Sagayaradj S."/>
            <person name="Cavanaugh K."/>
            <person name="Han R."/>
            <person name="Bertier L."/>
            <person name="Beede B."/>
            <person name="Kafkas S."/>
            <person name="Golino D."/>
            <person name="Preece J."/>
            <person name="Michelmore R."/>
        </authorList>
    </citation>
    <scope>NUCLEOTIDE SEQUENCE [LARGE SCALE GENOMIC DNA]</scope>
</reference>
<evidence type="ECO:0000313" key="2">
    <source>
        <dbReference type="Proteomes" id="UP001163603"/>
    </source>
</evidence>
<dbReference type="Proteomes" id="UP001163603">
    <property type="component" value="Chromosome 2"/>
</dbReference>
<gene>
    <name evidence="1" type="ORF">Pint_15473</name>
</gene>
<organism evidence="1 2">
    <name type="scientific">Pistacia integerrima</name>
    <dbReference type="NCBI Taxonomy" id="434235"/>
    <lineage>
        <taxon>Eukaryota</taxon>
        <taxon>Viridiplantae</taxon>
        <taxon>Streptophyta</taxon>
        <taxon>Embryophyta</taxon>
        <taxon>Tracheophyta</taxon>
        <taxon>Spermatophyta</taxon>
        <taxon>Magnoliopsida</taxon>
        <taxon>eudicotyledons</taxon>
        <taxon>Gunneridae</taxon>
        <taxon>Pentapetalae</taxon>
        <taxon>rosids</taxon>
        <taxon>malvids</taxon>
        <taxon>Sapindales</taxon>
        <taxon>Anacardiaceae</taxon>
        <taxon>Pistacia</taxon>
    </lineage>
</organism>
<sequence length="433" mass="46814">MVIDQPYPKASKSGKNNLETEMPQFCMPDKAVKVIGKLSHADASEASVKFLKAPKPFSRLNSAKFLFQVPVGGNGSCTDCTISCKLDDGIASDCGAREVSYTGLQDGNHTFVVCSNGSLGVSCSSYTWIVVGFCLFLADTVSPTAHITASSSFTNELNISVNISFTEPCIGGGFGCSSVNACNLLVYGAGQVVPSSLITLQLTLKYSLLVSLSPMVQYGRVILVMGKNFCTDSAGNKFTRTENSTFYVHFDRRSVFVNLRSHVPEKLLQLDSETRTVQATNNYDNLKVYFYFSEPVLNSSAEILNSINTSQGSLLPITGANYGNHRFGFMVTNVSSIAIITIGLVTESIISIPGTPVSPIKPVTFLYDSQRPAVRLSTTSSMRTKQHSIPISIKFLKPVFGFNSSFISVSGGHLQRQDIFSLQPLYALANGTF</sequence>
<evidence type="ECO:0000313" key="1">
    <source>
        <dbReference type="EMBL" id="KAJ0049510.1"/>
    </source>
</evidence>
<keyword evidence="2" id="KW-1185">Reference proteome</keyword>
<accession>A0ACC0ZGD4</accession>
<comment type="caution">
    <text evidence="1">The sequence shown here is derived from an EMBL/GenBank/DDBJ whole genome shotgun (WGS) entry which is preliminary data.</text>
</comment>
<dbReference type="EMBL" id="CM047737">
    <property type="protein sequence ID" value="KAJ0049510.1"/>
    <property type="molecule type" value="Genomic_DNA"/>
</dbReference>
<protein>
    <submittedName>
        <fullName evidence="1">Uncharacterized protein</fullName>
    </submittedName>
</protein>
<proteinExistence type="predicted"/>